<reference evidence="3" key="1">
    <citation type="journal article" date="2019" name="Int. J. Syst. Evol. Microbiol.">
        <title>The Global Catalogue of Microorganisms (GCM) 10K type strain sequencing project: providing services to taxonomists for standard genome sequencing and annotation.</title>
        <authorList>
            <consortium name="The Broad Institute Genomics Platform"/>
            <consortium name="The Broad Institute Genome Sequencing Center for Infectious Disease"/>
            <person name="Wu L."/>
            <person name="Ma J."/>
        </authorList>
    </citation>
    <scope>NUCLEOTIDE SEQUENCE [LARGE SCALE GENOMIC DNA]</scope>
    <source>
        <strain evidence="3">CCUG 43117</strain>
    </source>
</reference>
<dbReference type="EMBL" id="JBHSLU010000012">
    <property type="protein sequence ID" value="MFC5505178.1"/>
    <property type="molecule type" value="Genomic_DNA"/>
</dbReference>
<feature type="transmembrane region" description="Helical" evidence="1">
    <location>
        <begin position="6"/>
        <end position="23"/>
    </location>
</feature>
<gene>
    <name evidence="2" type="ORF">ACFPN9_07900</name>
</gene>
<keyword evidence="3" id="KW-1185">Reference proteome</keyword>
<evidence type="ECO:0000256" key="1">
    <source>
        <dbReference type="SAM" id="Phobius"/>
    </source>
</evidence>
<keyword evidence="1" id="KW-1133">Transmembrane helix</keyword>
<keyword evidence="1" id="KW-0812">Transmembrane</keyword>
<organism evidence="2 3">
    <name type="scientific">Bosea massiliensis</name>
    <dbReference type="NCBI Taxonomy" id="151419"/>
    <lineage>
        <taxon>Bacteria</taxon>
        <taxon>Pseudomonadati</taxon>
        <taxon>Pseudomonadota</taxon>
        <taxon>Alphaproteobacteria</taxon>
        <taxon>Hyphomicrobiales</taxon>
        <taxon>Boseaceae</taxon>
        <taxon>Bosea</taxon>
    </lineage>
</organism>
<dbReference type="RefSeq" id="WP_377816309.1">
    <property type="nucleotide sequence ID" value="NZ_JBHSLU010000012.1"/>
</dbReference>
<protein>
    <submittedName>
        <fullName evidence="2">Uncharacterized protein</fullName>
    </submittedName>
</protein>
<proteinExistence type="predicted"/>
<evidence type="ECO:0000313" key="3">
    <source>
        <dbReference type="Proteomes" id="UP001596060"/>
    </source>
</evidence>
<name>A0ABW0P0J4_9HYPH</name>
<sequence>MKHWIAAAIVWPVATIVGGWLFLHTGPSIELRLAPVLVSQSIVEVQRIGNRVCWEWRYTKARPAVPQTFAWSFIVGGTSVRVPAVVLKASERSPMSAARVRPPGRGDVDLCATIPDELADVAGVSIVGWAEYETNHTFWTTWQAIPSVHVPNLSGGVPP</sequence>
<dbReference type="Proteomes" id="UP001596060">
    <property type="component" value="Unassembled WGS sequence"/>
</dbReference>
<keyword evidence="1" id="KW-0472">Membrane</keyword>
<comment type="caution">
    <text evidence="2">The sequence shown here is derived from an EMBL/GenBank/DDBJ whole genome shotgun (WGS) entry which is preliminary data.</text>
</comment>
<evidence type="ECO:0000313" key="2">
    <source>
        <dbReference type="EMBL" id="MFC5505178.1"/>
    </source>
</evidence>
<accession>A0ABW0P0J4</accession>